<feature type="region of interest" description="Disordered" evidence="4">
    <location>
        <begin position="566"/>
        <end position="630"/>
    </location>
</feature>
<dbReference type="PROSITE" id="PS51375">
    <property type="entry name" value="PPR"/>
    <property type="match status" value="6"/>
</dbReference>
<feature type="repeat" description="PPR" evidence="3">
    <location>
        <begin position="94"/>
        <end position="128"/>
    </location>
</feature>
<evidence type="ECO:0008006" key="7">
    <source>
        <dbReference type="Google" id="ProtNLM"/>
    </source>
</evidence>
<feature type="compositionally biased region" description="Basic and acidic residues" evidence="4">
    <location>
        <begin position="600"/>
        <end position="613"/>
    </location>
</feature>
<sequence length="630" mass="71362">MRRGVTDTPPVLDLEKESRSPASLRNLFDVVAEGLLNTAQNLQSIEGVEPMSIRWPRHLTPTHLSQLIRKQKNPLKALGIFGEAKNRYPNYHHNGPVYAAMIDILGRSGRVTEMKEVIYRMKEDSCECKDSVFAGAIKTYARAGLLDEAIALFRSLPQFNCVNWTESFITLLKILVKENELETTYHLFLENSCRWEVKSLTHALNLLIYSLCRIHRSDLALCIFQEMDNQCCYPVRETYLTLMRGLCEDGRLTEATHLLYSMLWRISQKGSGADVAIYRTLLDALCDNGEVYEAVAILGKVLRKGLKAPKRCQKQLDLSQRNHECEASIHNAKAFITKALIKGIVPSWDAYRSLAVDFYSEGKIDKGDEVLKEMYDRGLRPSSRIYEAKVASLFTSGTIDEVMDVIDREMVENSCVPTVRLYNTLIRGLCNKGKSDLALGYFEKMSRQVACVPNQETYEILVDGLCSDGKYLEASQMLEQMLIHSYWPGGETYTKLIQGLCLIGRPYKAVMWLEEMISQAKIPQISVWGSLVSSVCSESLDIESRSWSPSYSSSLPNNGYNRYHRSSPDYSSYTRRTPMPTEEIGIDLSSDSSESESELEPEHFESRSDDSLSRRSKSVSEIESGSEESR</sequence>
<proteinExistence type="inferred from homology"/>
<protein>
    <recommendedName>
        <fullName evidence="7">Pentatricopeptide repeat-containing protein</fullName>
    </recommendedName>
</protein>
<accession>A0AAD2DIJ0</accession>
<gene>
    <name evidence="5" type="ORF">FPE_LOCUS2765</name>
</gene>
<feature type="repeat" description="PPR" evidence="3">
    <location>
        <begin position="418"/>
        <end position="448"/>
    </location>
</feature>
<evidence type="ECO:0000256" key="2">
    <source>
        <dbReference type="ARBA" id="ARBA00022737"/>
    </source>
</evidence>
<evidence type="ECO:0000256" key="4">
    <source>
        <dbReference type="SAM" id="MobiDB-lite"/>
    </source>
</evidence>
<reference evidence="5" key="1">
    <citation type="submission" date="2023-05" db="EMBL/GenBank/DDBJ databases">
        <authorList>
            <person name="Huff M."/>
        </authorList>
    </citation>
    <scope>NUCLEOTIDE SEQUENCE</scope>
</reference>
<dbReference type="AlphaFoldDB" id="A0AAD2DIJ0"/>
<dbReference type="Proteomes" id="UP000834106">
    <property type="component" value="Chromosome 2"/>
</dbReference>
<dbReference type="InterPro" id="IPR002885">
    <property type="entry name" value="PPR_rpt"/>
</dbReference>
<dbReference type="Gene3D" id="1.25.40.10">
    <property type="entry name" value="Tetratricopeptide repeat domain"/>
    <property type="match status" value="3"/>
</dbReference>
<dbReference type="PANTHER" id="PTHR46128">
    <property type="entry name" value="MITOCHONDRIAL GROUP I INTRON SPLICING FACTOR CCM1"/>
    <property type="match status" value="1"/>
</dbReference>
<name>A0AAD2DIJ0_9LAMI</name>
<dbReference type="EMBL" id="OU503037">
    <property type="protein sequence ID" value="CAI9755334.1"/>
    <property type="molecule type" value="Genomic_DNA"/>
</dbReference>
<organism evidence="5 6">
    <name type="scientific">Fraxinus pennsylvanica</name>
    <dbReference type="NCBI Taxonomy" id="56036"/>
    <lineage>
        <taxon>Eukaryota</taxon>
        <taxon>Viridiplantae</taxon>
        <taxon>Streptophyta</taxon>
        <taxon>Embryophyta</taxon>
        <taxon>Tracheophyta</taxon>
        <taxon>Spermatophyta</taxon>
        <taxon>Magnoliopsida</taxon>
        <taxon>eudicotyledons</taxon>
        <taxon>Gunneridae</taxon>
        <taxon>Pentapetalae</taxon>
        <taxon>asterids</taxon>
        <taxon>lamiids</taxon>
        <taxon>Lamiales</taxon>
        <taxon>Oleaceae</taxon>
        <taxon>Oleeae</taxon>
        <taxon>Fraxinus</taxon>
    </lineage>
</organism>
<evidence type="ECO:0000256" key="1">
    <source>
        <dbReference type="ARBA" id="ARBA00007626"/>
    </source>
</evidence>
<comment type="similarity">
    <text evidence="1">Belongs to the PPR family. P subfamily.</text>
</comment>
<evidence type="ECO:0000256" key="3">
    <source>
        <dbReference type="PROSITE-ProRule" id="PRU00708"/>
    </source>
</evidence>
<dbReference type="InterPro" id="IPR011990">
    <property type="entry name" value="TPR-like_helical_dom_sf"/>
</dbReference>
<feature type="repeat" description="PPR" evidence="3">
    <location>
        <begin position="454"/>
        <end position="488"/>
    </location>
</feature>
<dbReference type="NCBIfam" id="TIGR00756">
    <property type="entry name" value="PPR"/>
    <property type="match status" value="5"/>
</dbReference>
<dbReference type="Pfam" id="PF01535">
    <property type="entry name" value="PPR"/>
    <property type="match status" value="6"/>
</dbReference>
<feature type="repeat" description="PPR" evidence="3">
    <location>
        <begin position="347"/>
        <end position="381"/>
    </location>
</feature>
<keyword evidence="2" id="KW-0677">Repeat</keyword>
<keyword evidence="6" id="KW-1185">Reference proteome</keyword>
<feature type="repeat" description="PPR" evidence="3">
    <location>
        <begin position="489"/>
        <end position="523"/>
    </location>
</feature>
<feature type="compositionally biased region" description="Low complexity" evidence="4">
    <location>
        <begin position="582"/>
        <end position="592"/>
    </location>
</feature>
<evidence type="ECO:0000313" key="6">
    <source>
        <dbReference type="Proteomes" id="UP000834106"/>
    </source>
</evidence>
<dbReference type="Pfam" id="PF13041">
    <property type="entry name" value="PPR_2"/>
    <property type="match status" value="1"/>
</dbReference>
<feature type="repeat" description="PPR" evidence="3">
    <location>
        <begin position="274"/>
        <end position="308"/>
    </location>
</feature>
<dbReference type="PANTHER" id="PTHR46128:SF233">
    <property type="entry name" value="PENTACOTRIPEPTIDE-REPEAT REGION OF PRORP DOMAIN-CONTAINING PROTEIN"/>
    <property type="match status" value="1"/>
</dbReference>
<dbReference type="InterPro" id="IPR050872">
    <property type="entry name" value="PPR_P_subfamily"/>
</dbReference>
<evidence type="ECO:0000313" key="5">
    <source>
        <dbReference type="EMBL" id="CAI9755334.1"/>
    </source>
</evidence>